<sequence length="2193" mass="247752">MSVRENIEAFFKDLKNPSEEIRQKAGQELFTFIQNDLKPLVQDEINNAVELMLAAIRDILQNSSEKKGALLAINMLMKAELTNNNVQLLKLSPSLHRLIDTQDFSLIRATTDTLCQMMIMSSSADMFAAECNFYFDWLASGPENKKYAALQIRESAARALGSALNVASMKYLKSDNIRRPEYYKRCFDDIEKPYDEMLRKKVTQDDWLHGSMLIFLELLKCCNAKAENLASLYGEGYKKHWIHTMMAPSSSKNDADDDDDADDGDDDDDEDRVDDDDDHGDEGYCGGDNDQKTGSGGAGNDDVTGDDGDDDRDDDDDDDVCENVFVKELMAEKMTRITVYLLKLRQSKSSFIHSSLLSIIPRIASFNPNLFYTNFLLESMKYLFSMLKVKECKSRAFIAIGQIALALGPLIKSHKEAILREIQAALTAKKHKIVTTSELEASIFFCFSMLVLGLNAGDGLVVLDELKGYVDSMAKLGLRTAISSLRGSIVSVPLLTSIGSLQTCGVSMSAQTTSPNFFQMISGQKPVARQVTRQVISEWVPNVGILKMALHTLRKFDFGDNSLLDLAMRVHESFLSNEDKAVRIESIKTLTKIFAFYSNVRLLSEMEYSNQDGSKIVAAKLLSHLSRCTPSFLESYRTSILDAILPKLRTSEGLSSAVVVAMLAALGDLVHVSGERIGEYSDAIINILISIMQETMQTAKQEEALRTLGLIVESTGCVVEPYLKYPQLLEVLLQFFKTEQSITTRTEAIKVLGILGALDPYKHRGLISQGVATELGAVLSMSENKGDQDVTNQDLSMNELLVSMSMANMDDYYPAFYKCIALAISTIFKEMGLKCVPYLNQVVPGLTNGIKGTTDCTYREFLLRQLGVIIGVVKQNIRPYLFDVFALEFWSTTASTFCTIMDLLEQLVVAIESEFRNYLPNIVPLILQILDSDDCDVIKQDRIVISRLLQALQVFGKHLEDYLHFILPTICSMIDNEKLDVTVRGIAIETLSALTDHSDLTAYASRIFHPAARALATAPQLHDVLMDLTTLLTLMERGDDGILKRTRQLSRFTTDQWLLNNMATSLSGSSGGGGGVANNHSNSSNAWLTSHRVTRDEWLDWLRRLSLELLKESPSPALRALYPLANDYNLLARDLFNPAFVSCWLELNETNQDSLINSLQHAFKFQDAVEVTQAILNLAEFMEHCENSPLPLDLSMLSDCAVQCRAYAKALHFKEAEFYKGPTNQILESLISINSKMQQPEAASGVLEYVRKHNKSDLRVQERWYEKLHHWDRALIAYDQQQERDPDNSSYLLGRVRCLEALGEWGKLHEITTEKWPLVNETVKQDMARMSATAAWGLCDFFFRSVINLHNDNFNAAHKLITQARNLLITELSTLVGESYNRAYGVMVNVQMLSELDEVISYKVVPEKREMIKEIWWNRIRGCQDILEDWQKILQIRSLVLDPQDDVRPWLKYVGLCRKNNRSALAGRTLTSLLGGDPYKFTDEKLIGSNPKVVFAYLKYLWDEGAGKKAKQEVVKYYNEATKHNKDWVKAWHSFAYANYDVLSTLKEAKSNETISDDPVANILASAAATAATTTPSSPLPTTATTTSSSTISTTHLMAEHCKASIRGFLKSIALSDACSTLQDSLRILTMWFEYGNIPEVNGALVEGVKTVAINNWIQVIPQLIARIDTPRPLVGRLVIQLLKDIGRQHPQALIYPLVVVSKSQVQTRSHAANVVLKNMKEHSSVLVQQAMLVSEELIRVAILWHELWHEGLEEASRLYFGDRNIPAMLNVLEPLHQMLVNGPQTQKEIAFIQSYGHDLNIAHECCRRYQLTRNNKELTQAWDLYYQEYQFLLKGHEDLRQDERVMQLFGLVNSILLTNQQIPKRNLSIHRYAVIPLSTNSGLIGWVPNCDTLHSLIRDYRDRKKILLNIEHRIMLRMSQDYDHLTLMQKIEVFEHALENTNGDDLAKILWVKSPSSEIWFDRRTNYTRSLAVMSMVGYILGLGDRHPSNLMLDRISGKIMHIDFGDCFEVAMTREKFPEKIPFRLTRMLVNAMEVTGIEGNYRLTCERVMRVLRSHKDSLMAVLEAFVYDPLLNWRLMEANIREPKNSSIAGPYNTANDLDFSTMEHSYASLKRVHESSLEIIIAAEGDAPPEELNKKALSIINRVRDKLTGKDFNTTDSIDVPSQVSQLIEQATLHENLCQCYIGWCPFW</sequence>
<dbReference type="Pfam" id="PF23593">
    <property type="entry name" value="HEAT_ATR"/>
    <property type="match status" value="1"/>
</dbReference>
<dbReference type="Pfam" id="PF00454">
    <property type="entry name" value="PI3_PI4_kinase"/>
    <property type="match status" value="1"/>
</dbReference>
<dbReference type="SUPFAM" id="SSF56112">
    <property type="entry name" value="Protein kinase-like (PK-like)"/>
    <property type="match status" value="1"/>
</dbReference>
<dbReference type="PROSITE" id="PS51190">
    <property type="entry name" value="FATC"/>
    <property type="match status" value="1"/>
</dbReference>
<gene>
    <name evidence="16" type="primary">20199385</name>
    <name evidence="15" type="ORF">HELRODRAFT_161965</name>
</gene>
<dbReference type="FunCoup" id="T1ES35">
    <property type="interactions" value="1571"/>
</dbReference>
<keyword evidence="10" id="KW-0723">Serine/threonine-protein kinase</keyword>
<keyword evidence="4 10" id="KW-0547">Nucleotide-binding</keyword>
<keyword evidence="6 10" id="KW-0067">ATP-binding</keyword>
<evidence type="ECO:0000259" key="12">
    <source>
        <dbReference type="PROSITE" id="PS50290"/>
    </source>
</evidence>
<evidence type="ECO:0000256" key="4">
    <source>
        <dbReference type="ARBA" id="ARBA00022741"/>
    </source>
</evidence>
<dbReference type="STRING" id="6412.T1ES35"/>
<dbReference type="InterPro" id="IPR014009">
    <property type="entry name" value="PIK_FAT"/>
</dbReference>
<dbReference type="GO" id="GO:0080090">
    <property type="term" value="P:regulation of primary metabolic process"/>
    <property type="evidence" value="ECO:0007669"/>
    <property type="project" value="UniProtKB-ARBA"/>
</dbReference>
<reference evidence="16" key="3">
    <citation type="submission" date="2015-06" db="UniProtKB">
        <authorList>
            <consortium name="EnsemblMetazoa"/>
        </authorList>
    </citation>
    <scope>IDENTIFICATION</scope>
</reference>
<feature type="domain" description="FATC" evidence="14">
    <location>
        <begin position="2161"/>
        <end position="2193"/>
    </location>
</feature>
<feature type="compositionally biased region" description="Acidic residues" evidence="11">
    <location>
        <begin position="255"/>
        <end position="280"/>
    </location>
</feature>
<evidence type="ECO:0000256" key="10">
    <source>
        <dbReference type="RuleBase" id="RU364109"/>
    </source>
</evidence>
<evidence type="ECO:0000256" key="7">
    <source>
        <dbReference type="ARBA" id="ARBA00023306"/>
    </source>
</evidence>
<keyword evidence="5 10" id="KW-0418">Kinase</keyword>
<dbReference type="InterPro" id="IPR011990">
    <property type="entry name" value="TPR-like_helical_dom_sf"/>
</dbReference>
<dbReference type="HOGENOM" id="CLU_000178_7_1_1"/>
<dbReference type="GO" id="GO:0031931">
    <property type="term" value="C:TORC1 complex"/>
    <property type="evidence" value="ECO:0000318"/>
    <property type="project" value="GO_Central"/>
</dbReference>
<feature type="compositionally biased region" description="Acidic residues" evidence="11">
    <location>
        <begin position="303"/>
        <end position="317"/>
    </location>
</feature>
<dbReference type="InterPro" id="IPR003152">
    <property type="entry name" value="FATC_dom"/>
</dbReference>
<protein>
    <recommendedName>
        <fullName evidence="10">Serine/threonine-protein kinase TOR</fullName>
        <ecNumber evidence="10">2.7.11.1</ecNumber>
    </recommendedName>
</protein>
<dbReference type="InterPro" id="IPR036940">
    <property type="entry name" value="PI3/4_kinase_cat_sf"/>
</dbReference>
<dbReference type="InterPro" id="IPR011989">
    <property type="entry name" value="ARM-like"/>
</dbReference>
<dbReference type="GO" id="GO:0031932">
    <property type="term" value="C:TORC2 complex"/>
    <property type="evidence" value="ECO:0000318"/>
    <property type="project" value="GO_Central"/>
</dbReference>
<dbReference type="Gene3D" id="1.25.40.10">
    <property type="entry name" value="Tetratricopeptide repeat domain"/>
    <property type="match status" value="1"/>
</dbReference>
<dbReference type="InterPro" id="IPR036738">
    <property type="entry name" value="FRB_sf"/>
</dbReference>
<reference evidence="17" key="1">
    <citation type="submission" date="2012-12" db="EMBL/GenBank/DDBJ databases">
        <authorList>
            <person name="Hellsten U."/>
            <person name="Grimwood J."/>
            <person name="Chapman J.A."/>
            <person name="Shapiro H."/>
            <person name="Aerts A."/>
            <person name="Otillar R.P."/>
            <person name="Terry A.Y."/>
            <person name="Boore J.L."/>
            <person name="Simakov O."/>
            <person name="Marletaz F."/>
            <person name="Cho S.-J."/>
            <person name="Edsinger-Gonzales E."/>
            <person name="Havlak P."/>
            <person name="Kuo D.-H."/>
            <person name="Larsson T."/>
            <person name="Lv J."/>
            <person name="Arendt D."/>
            <person name="Savage R."/>
            <person name="Osoegawa K."/>
            <person name="de Jong P."/>
            <person name="Lindberg D.R."/>
            <person name="Seaver E.C."/>
            <person name="Weisblat D.A."/>
            <person name="Putnam N.H."/>
            <person name="Grigoriev I.V."/>
            <person name="Rokhsar D.S."/>
        </authorList>
    </citation>
    <scope>NUCLEOTIDE SEQUENCE</scope>
</reference>
<dbReference type="FunFam" id="1.25.10.10:FF:001503">
    <property type="entry name" value="Serine/threonine-protein kinase TOR"/>
    <property type="match status" value="1"/>
</dbReference>
<dbReference type="SMART" id="SM01343">
    <property type="entry name" value="FATC"/>
    <property type="match status" value="1"/>
</dbReference>
<evidence type="ECO:0000256" key="9">
    <source>
        <dbReference type="ARBA" id="ARBA00048679"/>
    </source>
</evidence>
<dbReference type="GO" id="GO:0005737">
    <property type="term" value="C:cytoplasm"/>
    <property type="evidence" value="ECO:0000318"/>
    <property type="project" value="GO_Central"/>
</dbReference>
<dbReference type="Proteomes" id="UP000015101">
    <property type="component" value="Unassembled WGS sequence"/>
</dbReference>
<dbReference type="GeneID" id="20199385"/>
<dbReference type="Pfam" id="PF11865">
    <property type="entry name" value="mTOR_dom"/>
    <property type="match status" value="1"/>
</dbReference>
<evidence type="ECO:0000256" key="2">
    <source>
        <dbReference type="ARBA" id="ARBA00022679"/>
    </source>
</evidence>
<comment type="catalytic activity">
    <reaction evidence="8 10">
        <text>L-threonyl-[protein] + ATP = O-phospho-L-threonyl-[protein] + ADP + H(+)</text>
        <dbReference type="Rhea" id="RHEA:46608"/>
        <dbReference type="Rhea" id="RHEA-COMP:11060"/>
        <dbReference type="Rhea" id="RHEA-COMP:11605"/>
        <dbReference type="ChEBI" id="CHEBI:15378"/>
        <dbReference type="ChEBI" id="CHEBI:30013"/>
        <dbReference type="ChEBI" id="CHEBI:30616"/>
        <dbReference type="ChEBI" id="CHEBI:61977"/>
        <dbReference type="ChEBI" id="CHEBI:456216"/>
        <dbReference type="EC" id="2.7.11.1"/>
    </reaction>
</comment>
<name>T1ES35_HELRO</name>
<dbReference type="InterPro" id="IPR000403">
    <property type="entry name" value="PI3/4_kinase_cat_dom"/>
</dbReference>
<feature type="domain" description="FAT" evidence="13">
    <location>
        <begin position="1196"/>
        <end position="1704"/>
    </location>
</feature>
<dbReference type="GO" id="GO:0038202">
    <property type="term" value="P:TORC1 signaling"/>
    <property type="evidence" value="ECO:0000318"/>
    <property type="project" value="GO_Central"/>
</dbReference>
<evidence type="ECO:0000256" key="3">
    <source>
        <dbReference type="ARBA" id="ARBA00022737"/>
    </source>
</evidence>
<dbReference type="SUPFAM" id="SSF47212">
    <property type="entry name" value="FKBP12-rapamycin-binding domain of FKBP-rapamycin-associated protein (FRAP)"/>
    <property type="match status" value="1"/>
</dbReference>
<organism evidence="16 17">
    <name type="scientific">Helobdella robusta</name>
    <name type="common">Californian leech</name>
    <dbReference type="NCBI Taxonomy" id="6412"/>
    <lineage>
        <taxon>Eukaryota</taxon>
        <taxon>Metazoa</taxon>
        <taxon>Spiralia</taxon>
        <taxon>Lophotrochozoa</taxon>
        <taxon>Annelida</taxon>
        <taxon>Clitellata</taxon>
        <taxon>Hirudinea</taxon>
        <taxon>Rhynchobdellida</taxon>
        <taxon>Glossiphoniidae</taxon>
        <taxon>Helobdella</taxon>
    </lineage>
</organism>
<dbReference type="FunFam" id="1.10.1070.11:FF:000007">
    <property type="entry name" value="Serine/threonine-protein kinase TOR"/>
    <property type="match status" value="1"/>
</dbReference>
<evidence type="ECO:0000259" key="13">
    <source>
        <dbReference type="PROSITE" id="PS51189"/>
    </source>
</evidence>
<dbReference type="PROSITE" id="PS00915">
    <property type="entry name" value="PI3_4_KINASE_1"/>
    <property type="match status" value="1"/>
</dbReference>
<dbReference type="PROSITE" id="PS51189">
    <property type="entry name" value="FAT"/>
    <property type="match status" value="1"/>
</dbReference>
<dbReference type="SUPFAM" id="SSF48371">
    <property type="entry name" value="ARM repeat"/>
    <property type="match status" value="1"/>
</dbReference>
<evidence type="ECO:0000313" key="17">
    <source>
        <dbReference type="Proteomes" id="UP000015101"/>
    </source>
</evidence>
<dbReference type="FunFam" id="1.20.120.150:FF:000001">
    <property type="entry name" value="Serine/threonine-protein kinase TOR"/>
    <property type="match status" value="1"/>
</dbReference>
<evidence type="ECO:0000256" key="6">
    <source>
        <dbReference type="ARBA" id="ARBA00022840"/>
    </source>
</evidence>
<dbReference type="GO" id="GO:0044877">
    <property type="term" value="F:protein-containing complex binding"/>
    <property type="evidence" value="ECO:0007669"/>
    <property type="project" value="InterPro"/>
</dbReference>
<keyword evidence="17" id="KW-1185">Reference proteome</keyword>
<dbReference type="InterPro" id="IPR057564">
    <property type="entry name" value="HEAT_ATR"/>
</dbReference>
<dbReference type="InterPro" id="IPR003151">
    <property type="entry name" value="PIK-rel_kinase_FAT"/>
</dbReference>
<dbReference type="SMART" id="SM01345">
    <property type="entry name" value="Rapamycin_bind"/>
    <property type="match status" value="1"/>
</dbReference>
<dbReference type="OMA" id="HRRENAS"/>
<dbReference type="GO" id="GO:0005634">
    <property type="term" value="C:nucleus"/>
    <property type="evidence" value="ECO:0000318"/>
    <property type="project" value="GO_Central"/>
</dbReference>
<accession>T1ES35</accession>
<evidence type="ECO:0000256" key="5">
    <source>
        <dbReference type="ARBA" id="ARBA00022777"/>
    </source>
</evidence>
<dbReference type="PANTHER" id="PTHR11139:SF9">
    <property type="entry name" value="SERINE_THREONINE-PROTEIN KINASE MTOR"/>
    <property type="match status" value="1"/>
</dbReference>
<comment type="catalytic activity">
    <reaction evidence="9">
        <text>L-seryl-[protein] + ATP = O-phospho-L-seryl-[protein] + ADP + H(+)</text>
        <dbReference type="Rhea" id="RHEA:17989"/>
        <dbReference type="Rhea" id="RHEA-COMP:9863"/>
        <dbReference type="Rhea" id="RHEA-COMP:11604"/>
        <dbReference type="ChEBI" id="CHEBI:15378"/>
        <dbReference type="ChEBI" id="CHEBI:29999"/>
        <dbReference type="ChEBI" id="CHEBI:30616"/>
        <dbReference type="ChEBI" id="CHEBI:83421"/>
        <dbReference type="ChEBI" id="CHEBI:456216"/>
        <dbReference type="EC" id="2.7.11.1"/>
    </reaction>
</comment>
<dbReference type="SMART" id="SM01346">
    <property type="entry name" value="DUF3385"/>
    <property type="match status" value="1"/>
</dbReference>
<dbReference type="GO" id="GO:0004674">
    <property type="term" value="F:protein serine/threonine kinase activity"/>
    <property type="evidence" value="ECO:0000318"/>
    <property type="project" value="GO_Central"/>
</dbReference>
<dbReference type="PROSITE" id="PS00916">
    <property type="entry name" value="PI3_4_KINASE_2"/>
    <property type="match status" value="1"/>
</dbReference>
<dbReference type="InterPro" id="IPR018936">
    <property type="entry name" value="PI3/4_kinase_CS"/>
</dbReference>
<comment type="similarity">
    <text evidence="1 10">Belongs to the PI3/PI4-kinase family.</text>
</comment>
<feature type="region of interest" description="Disordered" evidence="11">
    <location>
        <begin position="248"/>
        <end position="317"/>
    </location>
</feature>
<dbReference type="Pfam" id="PF02259">
    <property type="entry name" value="FAT"/>
    <property type="match status" value="1"/>
</dbReference>
<dbReference type="OrthoDB" id="2250022at2759"/>
<evidence type="ECO:0000313" key="16">
    <source>
        <dbReference type="EnsemblMetazoa" id="HelroP161965"/>
    </source>
</evidence>
<keyword evidence="7" id="KW-0131">Cell cycle</keyword>
<dbReference type="InterPro" id="IPR050517">
    <property type="entry name" value="DDR_Repair_Kinase"/>
</dbReference>
<dbReference type="GO" id="GO:0005524">
    <property type="term" value="F:ATP binding"/>
    <property type="evidence" value="ECO:0007669"/>
    <property type="project" value="UniProtKB-KW"/>
</dbReference>
<evidence type="ECO:0000313" key="15">
    <source>
        <dbReference type="EMBL" id="ESO02673.1"/>
    </source>
</evidence>
<dbReference type="EMBL" id="AMQM01000987">
    <property type="status" value="NOT_ANNOTATED_CDS"/>
    <property type="molecule type" value="Genomic_DNA"/>
</dbReference>
<dbReference type="PROSITE" id="PS50290">
    <property type="entry name" value="PI3_4_KINASE_3"/>
    <property type="match status" value="1"/>
</dbReference>
<dbReference type="Gene3D" id="1.10.1070.11">
    <property type="entry name" value="Phosphatidylinositol 3-/4-kinase, catalytic domain"/>
    <property type="match status" value="1"/>
</dbReference>
<feature type="domain" description="PI3K/PI4K catalytic" evidence="12">
    <location>
        <begin position="1803"/>
        <end position="2118"/>
    </location>
</feature>
<dbReference type="InterPro" id="IPR011009">
    <property type="entry name" value="Kinase-like_dom_sf"/>
</dbReference>
<dbReference type="Gene3D" id="1.20.120.150">
    <property type="entry name" value="FKBP12-rapamycin binding domain"/>
    <property type="match status" value="1"/>
</dbReference>
<proteinExistence type="inferred from homology"/>
<dbReference type="Pfam" id="PF02260">
    <property type="entry name" value="FATC"/>
    <property type="match status" value="1"/>
</dbReference>
<dbReference type="eggNOG" id="KOG0891">
    <property type="taxonomic scope" value="Eukaryota"/>
</dbReference>
<keyword evidence="3" id="KW-0677">Repeat</keyword>
<dbReference type="Gene3D" id="1.25.10.10">
    <property type="entry name" value="Leucine-rich Repeat Variant"/>
    <property type="match status" value="3"/>
</dbReference>
<dbReference type="EnsemblMetazoa" id="HelroT161965">
    <property type="protein sequence ID" value="HelroP161965"/>
    <property type="gene ID" value="HelroG161965"/>
</dbReference>
<evidence type="ECO:0000256" key="11">
    <source>
        <dbReference type="SAM" id="MobiDB-lite"/>
    </source>
</evidence>
<dbReference type="GO" id="GO:0016242">
    <property type="term" value="P:negative regulation of macroautophagy"/>
    <property type="evidence" value="ECO:0000318"/>
    <property type="project" value="GO_Central"/>
</dbReference>
<evidence type="ECO:0000259" key="14">
    <source>
        <dbReference type="PROSITE" id="PS51190"/>
    </source>
</evidence>
<evidence type="ECO:0000256" key="8">
    <source>
        <dbReference type="ARBA" id="ARBA00047899"/>
    </source>
</evidence>
<dbReference type="EC" id="2.7.11.1" evidence="10"/>
<dbReference type="CDD" id="cd05169">
    <property type="entry name" value="PIKKc_TOR"/>
    <property type="match status" value="1"/>
</dbReference>
<reference evidence="15 17" key="2">
    <citation type="journal article" date="2013" name="Nature">
        <title>Insights into bilaterian evolution from three spiralian genomes.</title>
        <authorList>
            <person name="Simakov O."/>
            <person name="Marletaz F."/>
            <person name="Cho S.J."/>
            <person name="Edsinger-Gonzales E."/>
            <person name="Havlak P."/>
            <person name="Hellsten U."/>
            <person name="Kuo D.H."/>
            <person name="Larsson T."/>
            <person name="Lv J."/>
            <person name="Arendt D."/>
            <person name="Savage R."/>
            <person name="Osoegawa K."/>
            <person name="de Jong P."/>
            <person name="Grimwood J."/>
            <person name="Chapman J.A."/>
            <person name="Shapiro H."/>
            <person name="Aerts A."/>
            <person name="Otillar R.P."/>
            <person name="Terry A.Y."/>
            <person name="Boore J.L."/>
            <person name="Grigoriev I.V."/>
            <person name="Lindberg D.R."/>
            <person name="Seaver E.C."/>
            <person name="Weisblat D.A."/>
            <person name="Putnam N.H."/>
            <person name="Rokhsar D.S."/>
        </authorList>
    </citation>
    <scope>NUCLEOTIDE SEQUENCE</scope>
</reference>
<dbReference type="RefSeq" id="XP_009020081.1">
    <property type="nucleotide sequence ID" value="XM_009021833.1"/>
</dbReference>
<dbReference type="CTD" id="20199385"/>
<dbReference type="KEGG" id="hro:HELRODRAFT_161965"/>
<dbReference type="InterPro" id="IPR016024">
    <property type="entry name" value="ARM-type_fold"/>
</dbReference>
<dbReference type="InterPro" id="IPR024585">
    <property type="entry name" value="mTOR_dom"/>
</dbReference>
<dbReference type="PANTHER" id="PTHR11139">
    <property type="entry name" value="ATAXIA TELANGIECTASIA MUTATED ATM -RELATED"/>
    <property type="match status" value="1"/>
</dbReference>
<dbReference type="InParanoid" id="T1ES35"/>
<dbReference type="EMBL" id="KB096742">
    <property type="protein sequence ID" value="ESO02673.1"/>
    <property type="molecule type" value="Genomic_DNA"/>
</dbReference>
<keyword evidence="2 10" id="KW-0808">Transferase</keyword>
<dbReference type="InterPro" id="IPR026683">
    <property type="entry name" value="TOR_cat"/>
</dbReference>
<evidence type="ECO:0000256" key="1">
    <source>
        <dbReference type="ARBA" id="ARBA00011031"/>
    </source>
</evidence>
<dbReference type="SMART" id="SM00146">
    <property type="entry name" value="PI3Kc"/>
    <property type="match status" value="1"/>
</dbReference>